<protein>
    <submittedName>
        <fullName evidence="3">Lipoprotein</fullName>
    </submittedName>
</protein>
<feature type="signal peptide" evidence="1">
    <location>
        <begin position="1"/>
        <end position="24"/>
    </location>
</feature>
<organism evidence="3 4">
    <name type="scientific">Crenothrix polyspora</name>
    <dbReference type="NCBI Taxonomy" id="360316"/>
    <lineage>
        <taxon>Bacteria</taxon>
        <taxon>Pseudomonadati</taxon>
        <taxon>Pseudomonadota</taxon>
        <taxon>Gammaproteobacteria</taxon>
        <taxon>Methylococcales</taxon>
        <taxon>Crenotrichaceae</taxon>
        <taxon>Crenothrix</taxon>
    </lineage>
</organism>
<evidence type="ECO:0000313" key="4">
    <source>
        <dbReference type="Proteomes" id="UP000195667"/>
    </source>
</evidence>
<proteinExistence type="predicted"/>
<reference evidence="4" key="1">
    <citation type="submission" date="2017-02" db="EMBL/GenBank/DDBJ databases">
        <authorList>
            <person name="Daims H."/>
        </authorList>
    </citation>
    <scope>NUCLEOTIDE SEQUENCE [LARGE SCALE GENOMIC DNA]</scope>
</reference>
<dbReference type="PANTHER" id="PTHR35812">
    <property type="entry name" value="LIPOPROTEIN"/>
    <property type="match status" value="1"/>
</dbReference>
<keyword evidence="3" id="KW-0449">Lipoprotein</keyword>
<feature type="chain" id="PRO_5012142075" evidence="1">
    <location>
        <begin position="25"/>
        <end position="192"/>
    </location>
</feature>
<feature type="domain" description="Lcl C-terminal" evidence="2">
    <location>
        <begin position="38"/>
        <end position="189"/>
    </location>
</feature>
<name>A0A1R4H2C6_9GAMM</name>
<dbReference type="PANTHER" id="PTHR35812:SF1">
    <property type="entry name" value="LIPOPROTEIN"/>
    <property type="match status" value="1"/>
</dbReference>
<evidence type="ECO:0000313" key="3">
    <source>
        <dbReference type="EMBL" id="SJM90391.1"/>
    </source>
</evidence>
<evidence type="ECO:0000256" key="1">
    <source>
        <dbReference type="SAM" id="SignalP"/>
    </source>
</evidence>
<dbReference type="RefSeq" id="WP_176371015.1">
    <property type="nucleotide sequence ID" value="NZ_FUKI01000049.1"/>
</dbReference>
<sequence>MKTNVWKIALLSTSLLLIAPVICADNWQPIDRYQVKDGLVKDVKAGLMWMRCSVGQKWDGSRCQGEANRYTWEKVMQTPTHFSFAGYKDWRVPSHNELKSLVNCSSGQVNRLDKWHNQCGGDYASPTISQTAFPQTPDSWFWSSSLPMEDWFGAFPFTYFGHYAWIVNFNNGLDITSHRDDSGHLRLVRTGK</sequence>
<evidence type="ECO:0000259" key="2">
    <source>
        <dbReference type="Pfam" id="PF07603"/>
    </source>
</evidence>
<dbReference type="InterPro" id="IPR011460">
    <property type="entry name" value="Lcl_C"/>
</dbReference>
<dbReference type="Proteomes" id="UP000195667">
    <property type="component" value="Unassembled WGS sequence"/>
</dbReference>
<dbReference type="Pfam" id="PF07603">
    <property type="entry name" value="Lcl_C"/>
    <property type="match status" value="1"/>
</dbReference>
<keyword evidence="4" id="KW-1185">Reference proteome</keyword>
<dbReference type="AlphaFoldDB" id="A0A1R4H2C6"/>
<keyword evidence="1" id="KW-0732">Signal</keyword>
<gene>
    <name evidence="3" type="ORF">CRENPOLYSF1_1420008</name>
</gene>
<accession>A0A1R4H2C6</accession>
<dbReference type="EMBL" id="FUKI01000049">
    <property type="protein sequence ID" value="SJM90391.1"/>
    <property type="molecule type" value="Genomic_DNA"/>
</dbReference>